<dbReference type="EMBL" id="JAVFKD010000002">
    <property type="protein sequence ID" value="KAK5996528.1"/>
    <property type="molecule type" value="Genomic_DNA"/>
</dbReference>
<evidence type="ECO:0000256" key="3">
    <source>
        <dbReference type="ARBA" id="ARBA00035112"/>
    </source>
</evidence>
<keyword evidence="4" id="KW-0472">Membrane</keyword>
<gene>
    <name evidence="5" type="ORF">PT974_01863</name>
</gene>
<keyword evidence="4" id="KW-0812">Transmembrane</keyword>
<comment type="caution">
    <text evidence="5">The sequence shown here is derived from an EMBL/GenBank/DDBJ whole genome shotgun (WGS) entry which is preliminary data.</text>
</comment>
<reference evidence="5 6" key="1">
    <citation type="submission" date="2024-01" db="EMBL/GenBank/DDBJ databases">
        <title>Complete genome of Cladobotryum mycophilum ATHUM6906.</title>
        <authorList>
            <person name="Christinaki A.C."/>
            <person name="Myridakis A.I."/>
            <person name="Kouvelis V.N."/>
        </authorList>
    </citation>
    <scope>NUCLEOTIDE SEQUENCE [LARGE SCALE GENOMIC DNA]</scope>
    <source>
        <strain evidence="5 6">ATHUM6906</strain>
    </source>
</reference>
<dbReference type="PANTHER" id="PTHR33365:SF11">
    <property type="entry name" value="TAT PATHWAY SIGNAL SEQUENCE"/>
    <property type="match status" value="1"/>
</dbReference>
<evidence type="ECO:0000313" key="6">
    <source>
        <dbReference type="Proteomes" id="UP001338125"/>
    </source>
</evidence>
<dbReference type="PANTHER" id="PTHR33365">
    <property type="entry name" value="YALI0B05434P"/>
    <property type="match status" value="1"/>
</dbReference>
<evidence type="ECO:0000256" key="1">
    <source>
        <dbReference type="ARBA" id="ARBA00004685"/>
    </source>
</evidence>
<keyword evidence="2" id="KW-0560">Oxidoreductase</keyword>
<organism evidence="5 6">
    <name type="scientific">Cladobotryum mycophilum</name>
    <dbReference type="NCBI Taxonomy" id="491253"/>
    <lineage>
        <taxon>Eukaryota</taxon>
        <taxon>Fungi</taxon>
        <taxon>Dikarya</taxon>
        <taxon>Ascomycota</taxon>
        <taxon>Pezizomycotina</taxon>
        <taxon>Sordariomycetes</taxon>
        <taxon>Hypocreomycetidae</taxon>
        <taxon>Hypocreales</taxon>
        <taxon>Hypocreaceae</taxon>
        <taxon>Cladobotryum</taxon>
    </lineage>
</organism>
<feature type="transmembrane region" description="Helical" evidence="4">
    <location>
        <begin position="35"/>
        <end position="55"/>
    </location>
</feature>
<sequence length="254" mass="28699">MPAHFVDDESDHGSNEFLIEHKSSAKNRKSRRWSLSWTSLAILALFIGVTELIVLETIFVQLSSQNQGPPLLGELNNLVPNFFVRQVLFRKDPSATVDHHTEASKNATHDNWLSYLPRGNGFIAVNDTKKYTLPDPILFRGHEAYSIAVFHQLHCLYTIMDVYNNLANPASKLQRDSAHHGDSHPDSHTHNHVDHCFRYLRQSLVCCGDTALEGQDPNTDTFGTDGTGAVHMCKDFEAIRSWADEHRIVDGREI</sequence>
<dbReference type="InterPro" id="IPR021765">
    <property type="entry name" value="UstYa-like"/>
</dbReference>
<evidence type="ECO:0000256" key="4">
    <source>
        <dbReference type="SAM" id="Phobius"/>
    </source>
</evidence>
<evidence type="ECO:0000313" key="5">
    <source>
        <dbReference type="EMBL" id="KAK5996528.1"/>
    </source>
</evidence>
<keyword evidence="6" id="KW-1185">Reference proteome</keyword>
<name>A0ABR0SWL7_9HYPO</name>
<dbReference type="Pfam" id="PF11807">
    <property type="entry name" value="UstYa"/>
    <property type="match status" value="1"/>
</dbReference>
<keyword evidence="4" id="KW-1133">Transmembrane helix</keyword>
<protein>
    <submittedName>
        <fullName evidence="5">Oxidase ustYa</fullName>
    </submittedName>
</protein>
<comment type="similarity">
    <text evidence="3">Belongs to the ustYa family.</text>
</comment>
<proteinExistence type="inferred from homology"/>
<comment type="pathway">
    <text evidence="1">Mycotoxin biosynthesis.</text>
</comment>
<dbReference type="Proteomes" id="UP001338125">
    <property type="component" value="Unassembled WGS sequence"/>
</dbReference>
<accession>A0ABR0SWL7</accession>
<evidence type="ECO:0000256" key="2">
    <source>
        <dbReference type="ARBA" id="ARBA00023002"/>
    </source>
</evidence>